<dbReference type="EMBL" id="UOEU01000210">
    <property type="protein sequence ID" value="VAW31389.1"/>
    <property type="molecule type" value="Genomic_DNA"/>
</dbReference>
<dbReference type="InterPro" id="IPR051923">
    <property type="entry name" value="Glycosyl_Hydrolase_39"/>
</dbReference>
<dbReference type="PANTHER" id="PTHR12631:SF10">
    <property type="entry name" value="BETA-XYLOSIDASE-LIKE PROTEIN-RELATED"/>
    <property type="match status" value="1"/>
</dbReference>
<dbReference type="SUPFAM" id="SSF51445">
    <property type="entry name" value="(Trans)glycosidases"/>
    <property type="match status" value="1"/>
</dbReference>
<proteinExistence type="predicted"/>
<organism evidence="5">
    <name type="scientific">hydrothermal vent metagenome</name>
    <dbReference type="NCBI Taxonomy" id="652676"/>
    <lineage>
        <taxon>unclassified sequences</taxon>
        <taxon>metagenomes</taxon>
        <taxon>ecological metagenomes</taxon>
    </lineage>
</organism>
<gene>
    <name evidence="5" type="ORF">MNBD_CHLOROFLEXI01-2992</name>
</gene>
<feature type="region of interest" description="Disordered" evidence="3">
    <location>
        <begin position="1"/>
        <end position="64"/>
    </location>
</feature>
<sequence>SSCQDNAPPATATPSDEASTLPTTSPLSTVTPPSNTLFIPLISEDSATPTPSPEATALLQPTLTPTPAYPIYEGPTLNRNDIGVQVYLHRVDVPQLVEQLAELGVGWVKVQVSWKLYQPNPEQYSDERFGDLDQLVQVAQANSINLLLGVAKAPEWSRPITEQDGPPRDNDLYRQFMQLLALRYKGQVAAYELWNEPNLQREWNGVPLDAAALVDLIRAGTEGVRAADPAALIISGAPAVTGIDDGVVAIDDRRYFRAMLTAGVAEVVDGFGVHPYGWANPPDATMLNPDTAVPSHNNHPSFFFQDTLQDYGALLTEFNITDKQLWVTEFGWGSFEQFEAAPPAEAAFMVNVSEWQQAVYMQRALALASEWPQVGPMMLWNLNFAPWIGAAYSESGYSLLRPDGSPRPSYFALATIPKQ</sequence>
<keyword evidence="2" id="KW-0326">Glycosidase</keyword>
<dbReference type="PANTHER" id="PTHR12631">
    <property type="entry name" value="ALPHA-L-IDURONIDASE"/>
    <property type="match status" value="1"/>
</dbReference>
<protein>
    <recommendedName>
        <fullName evidence="4">Glycoside hydrolase family 5 domain-containing protein</fullName>
    </recommendedName>
</protein>
<dbReference type="InterPro" id="IPR017853">
    <property type="entry name" value="GH"/>
</dbReference>
<feature type="domain" description="Glycoside hydrolase family 5" evidence="4">
    <location>
        <begin position="94"/>
        <end position="337"/>
    </location>
</feature>
<accession>A0A3B0V3E4</accession>
<reference evidence="5" key="1">
    <citation type="submission" date="2018-06" db="EMBL/GenBank/DDBJ databases">
        <authorList>
            <person name="Zhirakovskaya E."/>
        </authorList>
    </citation>
    <scope>NUCLEOTIDE SEQUENCE</scope>
</reference>
<dbReference type="AlphaFoldDB" id="A0A3B0V3E4"/>
<keyword evidence="1" id="KW-0378">Hydrolase</keyword>
<feature type="compositionally biased region" description="Low complexity" evidence="3">
    <location>
        <begin position="55"/>
        <end position="64"/>
    </location>
</feature>
<dbReference type="InterPro" id="IPR001547">
    <property type="entry name" value="Glyco_hydro_5"/>
</dbReference>
<dbReference type="GO" id="GO:0000272">
    <property type="term" value="P:polysaccharide catabolic process"/>
    <property type="evidence" value="ECO:0007669"/>
    <property type="project" value="InterPro"/>
</dbReference>
<dbReference type="Gene3D" id="3.20.20.80">
    <property type="entry name" value="Glycosidases"/>
    <property type="match status" value="1"/>
</dbReference>
<evidence type="ECO:0000256" key="2">
    <source>
        <dbReference type="ARBA" id="ARBA00023295"/>
    </source>
</evidence>
<feature type="non-terminal residue" evidence="5">
    <location>
        <position position="1"/>
    </location>
</feature>
<dbReference type="Pfam" id="PF00150">
    <property type="entry name" value="Cellulase"/>
    <property type="match status" value="1"/>
</dbReference>
<evidence type="ECO:0000256" key="3">
    <source>
        <dbReference type="SAM" id="MobiDB-lite"/>
    </source>
</evidence>
<feature type="compositionally biased region" description="Low complexity" evidence="3">
    <location>
        <begin position="19"/>
        <end position="37"/>
    </location>
</feature>
<name>A0A3B0V3E4_9ZZZZ</name>
<dbReference type="GO" id="GO:0004553">
    <property type="term" value="F:hydrolase activity, hydrolyzing O-glycosyl compounds"/>
    <property type="evidence" value="ECO:0007669"/>
    <property type="project" value="InterPro"/>
</dbReference>
<evidence type="ECO:0000259" key="4">
    <source>
        <dbReference type="Pfam" id="PF00150"/>
    </source>
</evidence>
<evidence type="ECO:0000256" key="1">
    <source>
        <dbReference type="ARBA" id="ARBA00022801"/>
    </source>
</evidence>
<evidence type="ECO:0000313" key="5">
    <source>
        <dbReference type="EMBL" id="VAW31389.1"/>
    </source>
</evidence>